<evidence type="ECO:0000256" key="4">
    <source>
        <dbReference type="ARBA" id="ARBA00022490"/>
    </source>
</evidence>
<organism evidence="10 11">
    <name type="scientific">Mycena venus</name>
    <dbReference type="NCBI Taxonomy" id="2733690"/>
    <lineage>
        <taxon>Eukaryota</taxon>
        <taxon>Fungi</taxon>
        <taxon>Dikarya</taxon>
        <taxon>Basidiomycota</taxon>
        <taxon>Agaricomycotina</taxon>
        <taxon>Agaricomycetes</taxon>
        <taxon>Agaricomycetidae</taxon>
        <taxon>Agaricales</taxon>
        <taxon>Marasmiineae</taxon>
        <taxon>Mycenaceae</taxon>
        <taxon>Mycena</taxon>
    </lineage>
</organism>
<dbReference type="SMART" id="SM00666">
    <property type="entry name" value="PB1"/>
    <property type="match status" value="1"/>
</dbReference>
<feature type="repeat" description="TPR" evidence="7">
    <location>
        <begin position="36"/>
        <end position="69"/>
    </location>
</feature>
<dbReference type="InterPro" id="IPR011990">
    <property type="entry name" value="TPR-like_helical_dom_sf"/>
</dbReference>
<dbReference type="GO" id="GO:0005737">
    <property type="term" value="C:cytoplasm"/>
    <property type="evidence" value="ECO:0007669"/>
    <property type="project" value="UniProtKB-SubCell"/>
</dbReference>
<dbReference type="Gene3D" id="3.10.20.90">
    <property type="entry name" value="Phosphatidylinositol 3-kinase Catalytic Subunit, Chain A, domain 1"/>
    <property type="match status" value="1"/>
</dbReference>
<feature type="region of interest" description="Disordered" evidence="8">
    <location>
        <begin position="391"/>
        <end position="422"/>
    </location>
</feature>
<dbReference type="InterPro" id="IPR019734">
    <property type="entry name" value="TPR_rpt"/>
</dbReference>
<sequence>MSTKPELETWAAAVDAYDAGEFENALDLFSRIERSSRFATSMGLIYAALGEHEAAVEQFTEATGFDTYLAVAYFQCGVSNFLLTRYELAYEDFKRAKLALRGTQDINYEQLGLEFRLYSAEVLFNQGLSLIYMRRTEEGLADLEEARRAKATDEHNVIDEAIAECGKDFTVFSIPVGVIYRPPEKKMKNIKSKDYLGKAKLVATSDSRDTTVGFSGMNRLQQGITPAGVFMEGETGLARSNTRVPTAPRNDDGPPPLIRFKTTLNVVSKPSGSDGDGASARSATAGGPARSNTVLSTAQALRSTGVGGPVRGLSVRRGGAPPVANVGPPPPAQADGSNPSRMTEFYDDYLTAYTDEPPPPMPNTYQPNRVQRSGTRGALPNGYATNLYEGEAVTRRVPKRNTSRRNQEEEEEEGYASGEDFDGPFRSKLNTIGIRIHHDGDVRGMMLSPDTPFDEFMDKVTSRFGSTVTLKFVDEDGIKVSLRDQDDYELAIETARQSSKGKPEGKLEIWCTDV</sequence>
<dbReference type="SUPFAM" id="SSF54277">
    <property type="entry name" value="CAD &amp; PB1 domains"/>
    <property type="match status" value="1"/>
</dbReference>
<feature type="region of interest" description="Disordered" evidence="8">
    <location>
        <begin position="265"/>
        <end position="339"/>
    </location>
</feature>
<dbReference type="AlphaFoldDB" id="A0A8H6U3N2"/>
<proteinExistence type="inferred from homology"/>
<dbReference type="EMBL" id="JACAZI010000038">
    <property type="protein sequence ID" value="KAF7328192.1"/>
    <property type="molecule type" value="Genomic_DNA"/>
</dbReference>
<feature type="compositionally biased region" description="Low complexity" evidence="8">
    <location>
        <begin position="270"/>
        <end position="291"/>
    </location>
</feature>
<dbReference type="Proteomes" id="UP000620124">
    <property type="component" value="Unassembled WGS sequence"/>
</dbReference>
<feature type="compositionally biased region" description="Acidic residues" evidence="8">
    <location>
        <begin position="408"/>
        <end position="422"/>
    </location>
</feature>
<dbReference type="SMART" id="SM00028">
    <property type="entry name" value="TPR"/>
    <property type="match status" value="3"/>
</dbReference>
<dbReference type="SUPFAM" id="SSF48452">
    <property type="entry name" value="TPR-like"/>
    <property type="match status" value="1"/>
</dbReference>
<dbReference type="InterPro" id="IPR053793">
    <property type="entry name" value="PB1-like"/>
</dbReference>
<dbReference type="InterPro" id="IPR051864">
    <property type="entry name" value="NCF2_NOXA1"/>
</dbReference>
<evidence type="ECO:0000256" key="2">
    <source>
        <dbReference type="ARBA" id="ARBA00008051"/>
    </source>
</evidence>
<dbReference type="PANTHER" id="PTHR15175">
    <property type="entry name" value="NEUTROPHIL CYTOSOLIC FACTOR 2, NEUTROPHIL NADPH OXIDASE FACTOR 2"/>
    <property type="match status" value="1"/>
</dbReference>
<dbReference type="InterPro" id="IPR000270">
    <property type="entry name" value="PB1_dom"/>
</dbReference>
<evidence type="ECO:0000256" key="6">
    <source>
        <dbReference type="ARBA" id="ARBA00022803"/>
    </source>
</evidence>
<evidence type="ECO:0000256" key="5">
    <source>
        <dbReference type="ARBA" id="ARBA00022737"/>
    </source>
</evidence>
<accession>A0A8H6U3N2</accession>
<evidence type="ECO:0000256" key="7">
    <source>
        <dbReference type="PROSITE-ProRule" id="PRU00339"/>
    </source>
</evidence>
<protein>
    <submittedName>
        <fullName evidence="10">P-type phospholipid transporter</fullName>
    </submittedName>
</protein>
<evidence type="ECO:0000313" key="11">
    <source>
        <dbReference type="Proteomes" id="UP000620124"/>
    </source>
</evidence>
<feature type="region of interest" description="Disordered" evidence="8">
    <location>
        <begin position="239"/>
        <end position="258"/>
    </location>
</feature>
<dbReference type="Gene3D" id="1.25.40.10">
    <property type="entry name" value="Tetratricopeptide repeat domain"/>
    <property type="match status" value="1"/>
</dbReference>
<gene>
    <name evidence="10" type="ORF">MVEN_02576900</name>
</gene>
<dbReference type="PANTHER" id="PTHR15175:SF0">
    <property type="entry name" value="SH3 DOMAIN-CONTAINING PROTEIN C23A1.17"/>
    <property type="match status" value="1"/>
</dbReference>
<evidence type="ECO:0000256" key="3">
    <source>
        <dbReference type="ARBA" id="ARBA00022443"/>
    </source>
</evidence>
<evidence type="ECO:0000256" key="8">
    <source>
        <dbReference type="SAM" id="MobiDB-lite"/>
    </source>
</evidence>
<dbReference type="OrthoDB" id="9450131at2759"/>
<comment type="subcellular location">
    <subcellularLocation>
        <location evidence="1">Cytoplasm</location>
    </subcellularLocation>
</comment>
<keyword evidence="11" id="KW-1185">Reference proteome</keyword>
<feature type="compositionally biased region" description="Polar residues" evidence="8">
    <location>
        <begin position="292"/>
        <end position="302"/>
    </location>
</feature>
<feature type="domain" description="PB1" evidence="9">
    <location>
        <begin position="431"/>
        <end position="514"/>
    </location>
</feature>
<reference evidence="10" key="1">
    <citation type="submission" date="2020-05" db="EMBL/GenBank/DDBJ databases">
        <title>Mycena genomes resolve the evolution of fungal bioluminescence.</title>
        <authorList>
            <person name="Tsai I.J."/>
        </authorList>
    </citation>
    <scope>NUCLEOTIDE SEQUENCE</scope>
    <source>
        <strain evidence="10">CCC161011</strain>
    </source>
</reference>
<evidence type="ECO:0000259" key="9">
    <source>
        <dbReference type="PROSITE" id="PS51745"/>
    </source>
</evidence>
<evidence type="ECO:0000256" key="1">
    <source>
        <dbReference type="ARBA" id="ARBA00004496"/>
    </source>
</evidence>
<comment type="caution">
    <text evidence="10">The sequence shown here is derived from an EMBL/GenBank/DDBJ whole genome shotgun (WGS) entry which is preliminary data.</text>
</comment>
<keyword evidence="6 7" id="KW-0802">TPR repeat</keyword>
<dbReference type="PROSITE" id="PS51745">
    <property type="entry name" value="PB1"/>
    <property type="match status" value="1"/>
</dbReference>
<dbReference type="FunFam" id="1.25.40.10:FF:000017">
    <property type="entry name" value="NADPH oxidase regulator NoxR"/>
    <property type="match status" value="1"/>
</dbReference>
<keyword evidence="3" id="KW-0728">SH3 domain</keyword>
<comment type="similarity">
    <text evidence="2">Belongs to the NCF2/NOXA1 family.</text>
</comment>
<keyword evidence="4" id="KW-0963">Cytoplasm</keyword>
<dbReference type="Pfam" id="PF00564">
    <property type="entry name" value="PB1"/>
    <property type="match status" value="1"/>
</dbReference>
<evidence type="ECO:0000313" key="10">
    <source>
        <dbReference type="EMBL" id="KAF7328192.1"/>
    </source>
</evidence>
<name>A0A8H6U3N2_9AGAR</name>
<dbReference type="PROSITE" id="PS50005">
    <property type="entry name" value="TPR"/>
    <property type="match status" value="1"/>
</dbReference>
<keyword evidence="5" id="KW-0677">Repeat</keyword>